<dbReference type="Proteomes" id="UP001244297">
    <property type="component" value="Unassembled WGS sequence"/>
</dbReference>
<accession>A0ABT8AMV0</accession>
<dbReference type="RefSeq" id="WP_238293712.1">
    <property type="nucleotide sequence ID" value="NZ_BPQS01000076.1"/>
</dbReference>
<keyword evidence="2" id="KW-1185">Reference proteome</keyword>
<evidence type="ECO:0000313" key="2">
    <source>
        <dbReference type="Proteomes" id="UP001244297"/>
    </source>
</evidence>
<reference evidence="2" key="1">
    <citation type="journal article" date="2019" name="Int. J. Syst. Evol. Microbiol.">
        <title>The Global Catalogue of Microorganisms (GCM) 10K type strain sequencing project: providing services to taxonomists for standard genome sequencing and annotation.</title>
        <authorList>
            <consortium name="The Broad Institute Genomics Platform"/>
            <consortium name="The Broad Institute Genome Sequencing Center for Infectious Disease"/>
            <person name="Wu L."/>
            <person name="Ma J."/>
        </authorList>
    </citation>
    <scope>NUCLEOTIDE SEQUENCE [LARGE SCALE GENOMIC DNA]</scope>
    <source>
        <strain evidence="2">CECT 7806</strain>
    </source>
</reference>
<name>A0ABT8AMV0_9HYPH</name>
<proteinExistence type="predicted"/>
<sequence length="179" mass="19665">MTGEINLTVYCAIVIDRCDSIEYADSTNGQLRIVGHRHAYNASSRIIDNRGLDVARSNFADATSISNIIDIVVSQTNIAINESGIVEIDSCSALYKKCSKCISGLINSSRWIYVYRDSSRRGETWSYIYGLAASIRVNIRVVSNIESKSGSPSLEGLIRIILVRPTVNNSSARAAGRRE</sequence>
<comment type="caution">
    <text evidence="1">The sequence shown here is derived from an EMBL/GenBank/DDBJ whole genome shotgun (WGS) entry which is preliminary data.</text>
</comment>
<evidence type="ECO:0000313" key="1">
    <source>
        <dbReference type="EMBL" id="MDN3571128.1"/>
    </source>
</evidence>
<dbReference type="EMBL" id="JAUFPT010000031">
    <property type="protein sequence ID" value="MDN3571128.1"/>
    <property type="molecule type" value="Genomic_DNA"/>
</dbReference>
<protein>
    <submittedName>
        <fullName evidence="1">Uncharacterized protein</fullName>
    </submittedName>
</protein>
<organism evidence="1 2">
    <name type="scientific">Methylobacterium longum</name>
    <dbReference type="NCBI Taxonomy" id="767694"/>
    <lineage>
        <taxon>Bacteria</taxon>
        <taxon>Pseudomonadati</taxon>
        <taxon>Pseudomonadota</taxon>
        <taxon>Alphaproteobacteria</taxon>
        <taxon>Hyphomicrobiales</taxon>
        <taxon>Methylobacteriaceae</taxon>
        <taxon>Methylobacterium</taxon>
    </lineage>
</organism>
<gene>
    <name evidence="1" type="ORF">QWZ18_10885</name>
</gene>